<dbReference type="Proteomes" id="UP001386955">
    <property type="component" value="Unassembled WGS sequence"/>
</dbReference>
<evidence type="ECO:0000313" key="1">
    <source>
        <dbReference type="EMBL" id="KAK7406107.1"/>
    </source>
</evidence>
<name>A0AAN9SWQ0_PSOTE</name>
<sequence>MIRNLALHLAEQFRHNHNLRFSSSTLHNASPSPSSAEPVHISQNCVRVTYLAAFVTVTYCEHMQPRLQ</sequence>
<dbReference type="AlphaFoldDB" id="A0AAN9SWQ0"/>
<dbReference type="EMBL" id="JAYMYS010000002">
    <property type="protein sequence ID" value="KAK7406109.1"/>
    <property type="molecule type" value="Genomic_DNA"/>
</dbReference>
<evidence type="ECO:0000313" key="3">
    <source>
        <dbReference type="Proteomes" id="UP001386955"/>
    </source>
</evidence>
<gene>
    <name evidence="1" type="ORF">VNO78_07724</name>
    <name evidence="2" type="ORF">VNO78_07726</name>
</gene>
<proteinExistence type="predicted"/>
<reference evidence="2 3" key="1">
    <citation type="submission" date="2024-01" db="EMBL/GenBank/DDBJ databases">
        <title>The genomes of 5 underutilized Papilionoideae crops provide insights into root nodulation and disease resistanc.</title>
        <authorList>
            <person name="Jiang F."/>
        </authorList>
    </citation>
    <scope>NUCLEOTIDE SEQUENCE [LARGE SCALE GENOMIC DNA]</scope>
    <source>
        <strain evidence="2">DUOXIRENSHENG_FW03</strain>
        <tissue evidence="2">Leaves</tissue>
    </source>
</reference>
<evidence type="ECO:0000313" key="2">
    <source>
        <dbReference type="EMBL" id="KAK7406109.1"/>
    </source>
</evidence>
<accession>A0AAN9SWQ0</accession>
<organism evidence="2 3">
    <name type="scientific">Psophocarpus tetragonolobus</name>
    <name type="common">Winged bean</name>
    <name type="synonym">Dolichos tetragonolobus</name>
    <dbReference type="NCBI Taxonomy" id="3891"/>
    <lineage>
        <taxon>Eukaryota</taxon>
        <taxon>Viridiplantae</taxon>
        <taxon>Streptophyta</taxon>
        <taxon>Embryophyta</taxon>
        <taxon>Tracheophyta</taxon>
        <taxon>Spermatophyta</taxon>
        <taxon>Magnoliopsida</taxon>
        <taxon>eudicotyledons</taxon>
        <taxon>Gunneridae</taxon>
        <taxon>Pentapetalae</taxon>
        <taxon>rosids</taxon>
        <taxon>fabids</taxon>
        <taxon>Fabales</taxon>
        <taxon>Fabaceae</taxon>
        <taxon>Papilionoideae</taxon>
        <taxon>50 kb inversion clade</taxon>
        <taxon>NPAAA clade</taxon>
        <taxon>indigoferoid/millettioid clade</taxon>
        <taxon>Phaseoleae</taxon>
        <taxon>Psophocarpus</taxon>
    </lineage>
</organism>
<keyword evidence="3" id="KW-1185">Reference proteome</keyword>
<comment type="caution">
    <text evidence="2">The sequence shown here is derived from an EMBL/GenBank/DDBJ whole genome shotgun (WGS) entry which is preliminary data.</text>
</comment>
<dbReference type="EMBL" id="JAYMYS010000002">
    <property type="protein sequence ID" value="KAK7406107.1"/>
    <property type="molecule type" value="Genomic_DNA"/>
</dbReference>
<protein>
    <submittedName>
        <fullName evidence="2">Uncharacterized protein</fullName>
    </submittedName>
</protein>